<evidence type="ECO:0000256" key="9">
    <source>
        <dbReference type="ARBA" id="ARBA00023180"/>
    </source>
</evidence>
<reference evidence="14 15" key="1">
    <citation type="journal article" date="2022" name="Nat. Ecol. Evol.">
        <title>A masculinizing supergene underlies an exaggerated male reproductive morph in a spider.</title>
        <authorList>
            <person name="Hendrickx F."/>
            <person name="De Corte Z."/>
            <person name="Sonet G."/>
            <person name="Van Belleghem S.M."/>
            <person name="Kostlbacher S."/>
            <person name="Vangestel C."/>
        </authorList>
    </citation>
    <scope>NUCLEOTIDE SEQUENCE [LARGE SCALE GENOMIC DNA]</scope>
    <source>
        <strain evidence="14">W744_W776</strain>
    </source>
</reference>
<keyword evidence="3" id="KW-1003">Cell membrane</keyword>
<feature type="transmembrane region" description="Helical" evidence="12">
    <location>
        <begin position="178"/>
        <end position="197"/>
    </location>
</feature>
<protein>
    <recommendedName>
        <fullName evidence="13">Ionotropic glutamate receptor L-glutamate and glycine-binding domain-containing protein</fullName>
    </recommendedName>
</protein>
<dbReference type="GO" id="GO:0015276">
    <property type="term" value="F:ligand-gated monoatomic ion channel activity"/>
    <property type="evidence" value="ECO:0007669"/>
    <property type="project" value="InterPro"/>
</dbReference>
<evidence type="ECO:0000259" key="13">
    <source>
        <dbReference type="SMART" id="SM00918"/>
    </source>
</evidence>
<keyword evidence="9" id="KW-0325">Glycoprotein</keyword>
<evidence type="ECO:0000256" key="2">
    <source>
        <dbReference type="ARBA" id="ARBA00022448"/>
    </source>
</evidence>
<dbReference type="SMART" id="SM00918">
    <property type="entry name" value="Lig_chan-Glu_bd"/>
    <property type="match status" value="1"/>
</dbReference>
<keyword evidence="5 12" id="KW-1133">Transmembrane helix</keyword>
<comment type="caution">
    <text evidence="14">The sequence shown here is derived from an EMBL/GenBank/DDBJ whole genome shotgun (WGS) entry which is preliminary data.</text>
</comment>
<evidence type="ECO:0000256" key="7">
    <source>
        <dbReference type="ARBA" id="ARBA00023136"/>
    </source>
</evidence>
<dbReference type="Proteomes" id="UP000827092">
    <property type="component" value="Unassembled WGS sequence"/>
</dbReference>
<keyword evidence="10" id="KW-1071">Ligand-gated ion channel</keyword>
<dbReference type="GO" id="GO:0005886">
    <property type="term" value="C:plasma membrane"/>
    <property type="evidence" value="ECO:0007669"/>
    <property type="project" value="UniProtKB-SubCell"/>
</dbReference>
<dbReference type="Pfam" id="PF10613">
    <property type="entry name" value="Lig_chan-Glu_bd"/>
    <property type="match status" value="1"/>
</dbReference>
<dbReference type="SUPFAM" id="SSF53850">
    <property type="entry name" value="Periplasmic binding protein-like II"/>
    <property type="match status" value="1"/>
</dbReference>
<evidence type="ECO:0000256" key="10">
    <source>
        <dbReference type="ARBA" id="ARBA00023286"/>
    </source>
</evidence>
<keyword evidence="7 12" id="KW-0472">Membrane</keyword>
<evidence type="ECO:0000256" key="4">
    <source>
        <dbReference type="ARBA" id="ARBA00022692"/>
    </source>
</evidence>
<keyword evidence="2" id="KW-0813">Transport</keyword>
<evidence type="ECO:0000313" key="14">
    <source>
        <dbReference type="EMBL" id="KAG8192331.1"/>
    </source>
</evidence>
<dbReference type="InterPro" id="IPR019594">
    <property type="entry name" value="Glu/Gly-bd"/>
</dbReference>
<dbReference type="PANTHER" id="PTHR42643:SF24">
    <property type="entry name" value="IONOTROPIC RECEPTOR 60A"/>
    <property type="match status" value="1"/>
</dbReference>
<feature type="domain" description="Ionotropic glutamate receptor L-glutamate and glycine-binding" evidence="13">
    <location>
        <begin position="61"/>
        <end position="123"/>
    </location>
</feature>
<dbReference type="Gene3D" id="3.40.190.10">
    <property type="entry name" value="Periplasmic binding protein-like II"/>
    <property type="match status" value="1"/>
</dbReference>
<keyword evidence="15" id="KW-1185">Reference proteome</keyword>
<gene>
    <name evidence="14" type="ORF">JTE90_002151</name>
</gene>
<keyword evidence="8" id="KW-0675">Receptor</keyword>
<keyword evidence="4 12" id="KW-0812">Transmembrane</keyword>
<feature type="transmembrane region" description="Helical" evidence="12">
    <location>
        <begin position="420"/>
        <end position="440"/>
    </location>
</feature>
<evidence type="ECO:0000256" key="6">
    <source>
        <dbReference type="ARBA" id="ARBA00023065"/>
    </source>
</evidence>
<evidence type="ECO:0000256" key="1">
    <source>
        <dbReference type="ARBA" id="ARBA00004651"/>
    </source>
</evidence>
<evidence type="ECO:0000313" key="15">
    <source>
        <dbReference type="Proteomes" id="UP000827092"/>
    </source>
</evidence>
<keyword evidence="11" id="KW-0407">Ion channel</keyword>
<evidence type="ECO:0000256" key="12">
    <source>
        <dbReference type="SAM" id="Phobius"/>
    </source>
</evidence>
<evidence type="ECO:0000256" key="3">
    <source>
        <dbReference type="ARBA" id="ARBA00022475"/>
    </source>
</evidence>
<accession>A0AAV6V9M4</accession>
<evidence type="ECO:0000256" key="11">
    <source>
        <dbReference type="ARBA" id="ARBA00023303"/>
    </source>
</evidence>
<feature type="transmembrane region" description="Helical" evidence="12">
    <location>
        <begin position="230"/>
        <end position="254"/>
    </location>
</feature>
<dbReference type="EMBL" id="JAFNEN010000141">
    <property type="protein sequence ID" value="KAG8192331.1"/>
    <property type="molecule type" value="Genomic_DNA"/>
</dbReference>
<sequence length="458" mass="51220">MCAGLPDTRRWMRLGDERWGCLTSEMDEAGRCAGVARHQRWMRLGDVAEITSAQTVNEIRGVCELGRDEHGGLEIADGSDLEFLKILSKALNFTYELFQPEDKQWGVKLEDGNWTGLIGKVHRNETDMSMCAITMTEPRRTAVQFSFPYEIQSLVFATRKPGYLPKVLSFVYPFAPEVWFTILALMVLMPLVWKMLLSSVHSMRRLFFDAFASFLSGSISIRALSFRDFVLVTTWLFGTTFVSLSYTTVLLSFLTLPLQENIVNTIPELARAVKGGSWKVMGFKGTILLNALTTSPIKDVSLLGWAIENNAWYVLAEEESVVNNVQQSKAAVIAMTSFFETFEDSIALAKDSFFPLNLGLVIGEHFCCKESLDLKLLKITAAGLYEKCKRDFQFRARLKTLAAKGSTSVTHVKALSLEDLSGAFIMLCFGYGVSLSAFIVEICVSKYICKVSSTKLDI</sequence>
<dbReference type="AlphaFoldDB" id="A0AAV6V9M4"/>
<evidence type="ECO:0000256" key="5">
    <source>
        <dbReference type="ARBA" id="ARBA00022989"/>
    </source>
</evidence>
<evidence type="ECO:0000256" key="8">
    <source>
        <dbReference type="ARBA" id="ARBA00023170"/>
    </source>
</evidence>
<proteinExistence type="predicted"/>
<comment type="subcellular location">
    <subcellularLocation>
        <location evidence="1">Cell membrane</location>
        <topology evidence="1">Multi-pass membrane protein</topology>
    </subcellularLocation>
</comment>
<name>A0AAV6V9M4_9ARAC</name>
<organism evidence="14 15">
    <name type="scientific">Oedothorax gibbosus</name>
    <dbReference type="NCBI Taxonomy" id="931172"/>
    <lineage>
        <taxon>Eukaryota</taxon>
        <taxon>Metazoa</taxon>
        <taxon>Ecdysozoa</taxon>
        <taxon>Arthropoda</taxon>
        <taxon>Chelicerata</taxon>
        <taxon>Arachnida</taxon>
        <taxon>Araneae</taxon>
        <taxon>Araneomorphae</taxon>
        <taxon>Entelegynae</taxon>
        <taxon>Araneoidea</taxon>
        <taxon>Linyphiidae</taxon>
        <taxon>Erigoninae</taxon>
        <taxon>Oedothorax</taxon>
    </lineage>
</organism>
<dbReference type="InterPro" id="IPR052192">
    <property type="entry name" value="Insect_Ionotropic_Sensory_Rcpt"/>
</dbReference>
<keyword evidence="6" id="KW-0406">Ion transport</keyword>
<dbReference type="PANTHER" id="PTHR42643">
    <property type="entry name" value="IONOTROPIC RECEPTOR 20A-RELATED"/>
    <property type="match status" value="1"/>
</dbReference>